<proteinExistence type="predicted"/>
<evidence type="ECO:0000256" key="2">
    <source>
        <dbReference type="ARBA" id="ARBA00022741"/>
    </source>
</evidence>
<dbReference type="CDD" id="cd01428">
    <property type="entry name" value="ADK"/>
    <property type="match status" value="2"/>
</dbReference>
<sequence length="612" mass="67462">MGICLDTEQADSSNEFEEETWARNTPRNQDVTSGVMQPLRNASEVQFEAPKVPVIFVLGGPGSGKVTHCDNLMQENKGITHINMTDLLQQYAIGNDMKDFGVLSSRTVTEVLMLEMKMAPKAKTYLISGYPRNMRDVVEYSEKIQTTSGAILISWRQKVLERQIDYGAKLGQVVLSLARMELNNFYKNVIPVADYFDQSNILITVNGERHPSEVYADFKSSIFKILGEQDNPPVFANGKVAPVPNDVSNELPTRPSLASISQAVQSKSIPVETERPKTQVISVNSNNPNAYPTPVKNEWPPVVWVIGGPGSNKAMLCAQAAEDTGWSHVSLGKLLRAAAEPPDHRRNPEANRIKECISSGEMVPLDIVLKYVEANMATNLMVPGIILDGFPRDMHQVTEFEAKFKQKPTIVLLDCSKLQLGRGRLDDSVTAFRRRLEIFRQSSLPMLKTMDQIGRLTIVDGDTDTPAVQQDFRNVIRDFVDYIKTTQSSQTPPHHSQSNGHTVPIQNGSVQNGSVQNTSHETEIEDLESDVPNSYSPHEARNGYANGSLKNISNGISNGVKHMGNGYDHAVNGHGPKKKIEKLSNGVAPSFASLASDGPPAHSEMNHMDAHI</sequence>
<dbReference type="InterPro" id="IPR033690">
    <property type="entry name" value="Adenylat_kinase_CS"/>
</dbReference>
<keyword evidence="1" id="KW-0808">Transferase</keyword>
<dbReference type="InterPro" id="IPR027417">
    <property type="entry name" value="P-loop_NTPase"/>
</dbReference>
<dbReference type="Pfam" id="PF00406">
    <property type="entry name" value="ADK"/>
    <property type="match status" value="2"/>
</dbReference>
<evidence type="ECO:0000256" key="3">
    <source>
        <dbReference type="ARBA" id="ARBA00022777"/>
    </source>
</evidence>
<keyword evidence="6" id="KW-1185">Reference proteome</keyword>
<evidence type="ECO:0008006" key="7">
    <source>
        <dbReference type="Google" id="ProtNLM"/>
    </source>
</evidence>
<dbReference type="GO" id="GO:0019205">
    <property type="term" value="F:nucleobase-containing compound kinase activity"/>
    <property type="evidence" value="ECO:0007669"/>
    <property type="project" value="InterPro"/>
</dbReference>
<dbReference type="InterPro" id="IPR000850">
    <property type="entry name" value="Adenylat/UMP-CMP_kin"/>
</dbReference>
<feature type="region of interest" description="Disordered" evidence="4">
    <location>
        <begin position="1"/>
        <end position="30"/>
    </location>
</feature>
<comment type="caution">
    <text evidence="5">The sequence shown here is derived from an EMBL/GenBank/DDBJ whole genome shotgun (WGS) entry which is preliminary data.</text>
</comment>
<dbReference type="AlphaFoldDB" id="A0AAW1U9Q9"/>
<feature type="compositionally biased region" description="Low complexity" evidence="4">
    <location>
        <begin position="486"/>
        <end position="498"/>
    </location>
</feature>
<dbReference type="GO" id="GO:0005524">
    <property type="term" value="F:ATP binding"/>
    <property type="evidence" value="ECO:0007669"/>
    <property type="project" value="InterPro"/>
</dbReference>
<reference evidence="5 6" key="1">
    <citation type="submission" date="2023-03" db="EMBL/GenBank/DDBJ databases">
        <title>Genome insight into feeding habits of ladybird beetles.</title>
        <authorList>
            <person name="Li H.-S."/>
            <person name="Huang Y.-H."/>
            <person name="Pang H."/>
        </authorList>
    </citation>
    <scope>NUCLEOTIDE SEQUENCE [LARGE SCALE GENOMIC DNA]</scope>
    <source>
        <strain evidence="5">SYSU_2023b</strain>
        <tissue evidence="5">Whole body</tissue>
    </source>
</reference>
<feature type="compositionally biased region" description="Polar residues" evidence="4">
    <location>
        <begin position="499"/>
        <end position="519"/>
    </location>
</feature>
<name>A0AAW1U9Q9_9CUCU</name>
<dbReference type="Gene3D" id="3.40.50.300">
    <property type="entry name" value="P-loop containing nucleotide triphosphate hydrolases"/>
    <property type="match status" value="2"/>
</dbReference>
<evidence type="ECO:0000256" key="1">
    <source>
        <dbReference type="ARBA" id="ARBA00022679"/>
    </source>
</evidence>
<evidence type="ECO:0000313" key="6">
    <source>
        <dbReference type="Proteomes" id="UP001431783"/>
    </source>
</evidence>
<keyword evidence="2" id="KW-0547">Nucleotide-binding</keyword>
<evidence type="ECO:0000313" key="5">
    <source>
        <dbReference type="EMBL" id="KAK9879398.1"/>
    </source>
</evidence>
<dbReference type="Proteomes" id="UP001431783">
    <property type="component" value="Unassembled WGS sequence"/>
</dbReference>
<gene>
    <name evidence="5" type="ORF">WA026_006466</name>
</gene>
<protein>
    <recommendedName>
        <fullName evidence="7">Adenylate kinase isoenzyme 5</fullName>
    </recommendedName>
</protein>
<dbReference type="GO" id="GO:0006139">
    <property type="term" value="P:nucleobase-containing compound metabolic process"/>
    <property type="evidence" value="ECO:0007669"/>
    <property type="project" value="InterPro"/>
</dbReference>
<dbReference type="PROSITE" id="PS00113">
    <property type="entry name" value="ADENYLATE_KINASE"/>
    <property type="match status" value="1"/>
</dbReference>
<organism evidence="5 6">
    <name type="scientific">Henosepilachna vigintioctopunctata</name>
    <dbReference type="NCBI Taxonomy" id="420089"/>
    <lineage>
        <taxon>Eukaryota</taxon>
        <taxon>Metazoa</taxon>
        <taxon>Ecdysozoa</taxon>
        <taxon>Arthropoda</taxon>
        <taxon>Hexapoda</taxon>
        <taxon>Insecta</taxon>
        <taxon>Pterygota</taxon>
        <taxon>Neoptera</taxon>
        <taxon>Endopterygota</taxon>
        <taxon>Coleoptera</taxon>
        <taxon>Polyphaga</taxon>
        <taxon>Cucujiformia</taxon>
        <taxon>Coccinelloidea</taxon>
        <taxon>Coccinellidae</taxon>
        <taxon>Epilachninae</taxon>
        <taxon>Epilachnini</taxon>
        <taxon>Henosepilachna</taxon>
    </lineage>
</organism>
<dbReference type="EMBL" id="JARQZJ010000062">
    <property type="protein sequence ID" value="KAK9879398.1"/>
    <property type="molecule type" value="Genomic_DNA"/>
</dbReference>
<dbReference type="SUPFAM" id="SSF52540">
    <property type="entry name" value="P-loop containing nucleoside triphosphate hydrolases"/>
    <property type="match status" value="2"/>
</dbReference>
<evidence type="ECO:0000256" key="4">
    <source>
        <dbReference type="SAM" id="MobiDB-lite"/>
    </source>
</evidence>
<keyword evidence="3" id="KW-0418">Kinase</keyword>
<accession>A0AAW1U9Q9</accession>
<dbReference type="PRINTS" id="PR00094">
    <property type="entry name" value="ADENYLTKNASE"/>
</dbReference>
<dbReference type="PANTHER" id="PTHR23359">
    <property type="entry name" value="NUCLEOTIDE KINASE"/>
    <property type="match status" value="1"/>
</dbReference>
<feature type="region of interest" description="Disordered" evidence="4">
    <location>
        <begin position="486"/>
        <end position="548"/>
    </location>
</feature>